<evidence type="ECO:0000259" key="2">
    <source>
        <dbReference type="PROSITE" id="PS51820"/>
    </source>
</evidence>
<dbReference type="Proteomes" id="UP001253595">
    <property type="component" value="Unassembled WGS sequence"/>
</dbReference>
<dbReference type="SMART" id="SM00758">
    <property type="entry name" value="PA14"/>
    <property type="match status" value="2"/>
</dbReference>
<comment type="caution">
    <text evidence="3">The sequence shown here is derived from an EMBL/GenBank/DDBJ whole genome shotgun (WGS) entry which is preliminary data.</text>
</comment>
<dbReference type="RefSeq" id="WP_310072243.1">
    <property type="nucleotide sequence ID" value="NZ_JAVDVX010000003.1"/>
</dbReference>
<organism evidence="3 4">
    <name type="scientific">Cellvibrio fibrivorans</name>
    <dbReference type="NCBI Taxonomy" id="126350"/>
    <lineage>
        <taxon>Bacteria</taxon>
        <taxon>Pseudomonadati</taxon>
        <taxon>Pseudomonadota</taxon>
        <taxon>Gammaproteobacteria</taxon>
        <taxon>Cellvibrionales</taxon>
        <taxon>Cellvibrionaceae</taxon>
        <taxon>Cellvibrio</taxon>
    </lineage>
</organism>
<dbReference type="SUPFAM" id="SSF56988">
    <property type="entry name" value="Anthrax protective antigen"/>
    <property type="match status" value="2"/>
</dbReference>
<feature type="domain" description="PA14" evidence="2">
    <location>
        <begin position="450"/>
        <end position="591"/>
    </location>
</feature>
<keyword evidence="1" id="KW-0732">Signal</keyword>
<dbReference type="InterPro" id="IPR011658">
    <property type="entry name" value="PA14_dom"/>
</dbReference>
<reference evidence="3 4" key="1">
    <citation type="submission" date="2023-07" db="EMBL/GenBank/DDBJ databases">
        <title>Sorghum-associated microbial communities from plants grown in Nebraska, USA.</title>
        <authorList>
            <person name="Schachtman D."/>
        </authorList>
    </citation>
    <scope>NUCLEOTIDE SEQUENCE [LARGE SCALE GENOMIC DNA]</scope>
    <source>
        <strain evidence="3 4">BE190</strain>
    </source>
</reference>
<name>A0ABU1UYH2_9GAMM</name>
<evidence type="ECO:0000313" key="3">
    <source>
        <dbReference type="EMBL" id="MDR7090148.1"/>
    </source>
</evidence>
<dbReference type="Pfam" id="PF20419">
    <property type="entry name" value="DUF6701"/>
    <property type="match status" value="1"/>
</dbReference>
<evidence type="ECO:0000313" key="4">
    <source>
        <dbReference type="Proteomes" id="UP001253595"/>
    </source>
</evidence>
<keyword evidence="4" id="KW-1185">Reference proteome</keyword>
<gene>
    <name evidence="3" type="ORF">J2X05_002170</name>
</gene>
<dbReference type="Gene3D" id="3.90.182.10">
    <property type="entry name" value="Toxin - Anthrax Protective Antigen,domain 1"/>
    <property type="match status" value="2"/>
</dbReference>
<dbReference type="PROSITE" id="PS51820">
    <property type="entry name" value="PA14"/>
    <property type="match status" value="2"/>
</dbReference>
<dbReference type="InterPro" id="IPR037524">
    <property type="entry name" value="PA14/GLEYA"/>
</dbReference>
<feature type="chain" id="PRO_5045135025" evidence="1">
    <location>
        <begin position="23"/>
        <end position="1316"/>
    </location>
</feature>
<protein>
    <submittedName>
        <fullName evidence="3">MSHA biogenesis protein MshQ</fullName>
    </submittedName>
</protein>
<feature type="domain" description="PA14" evidence="2">
    <location>
        <begin position="284"/>
        <end position="425"/>
    </location>
</feature>
<evidence type="ECO:0000256" key="1">
    <source>
        <dbReference type="SAM" id="SignalP"/>
    </source>
</evidence>
<feature type="signal peptide" evidence="1">
    <location>
        <begin position="1"/>
        <end position="22"/>
    </location>
</feature>
<sequence>MNQKIQWIVLLWSLVFPSIVNAATYNLTSGSYPPCSTSWSVSGTTYTCNGNGRVTLASGDILTSNTTITISANNGFSLNNNTIGSISNRINLTSTYGSHDASATTTIWGNLTSSGAVTLVGTTVNGTVTTNGDINLTGGGVTGLVRSNNNTITTNGTNLGGGATAQSGMSITGGTLAGNFVMTSNNPLTLSGVAMTSGSISGASTVTIQNGSVLGSGSSSISISSTSGAITVNNSIVYGSLTAPNYSTVNVTNGGAVYGTCSPGSTPANACGSAPPSPMNCPAGVSSGITGNYYNNRTLTEPSTATRSDAPIDFNWATAAPGPSGISADNFSTRWTGYVRVTQSGSYRFQTVSDDGVRLYVNGNLVIDRWNDHSAATDTTVDIPLVAGSAYTLVLEYYEAGGDAVIRLNWRLPGASSYVAIPGGPLPAMGAGLYECAPVTTPPVASCPTTLTAGITGDYFNNQSLTAPVTSRRSDGPINFDWGTGAPGPTGIGANAFSVRWDGYVHVTQSGVHRFQTNSDDGVRLTVNGVLLIDQWNDHAATIHTSAAVNLVAGNSYPIKLEYYENGGFAVAQLRWQTPGSGSYVDIPRGTGSSPISAAGLYECVTTPASYLISHNATGITCAAEAVTVSARNSLGVVYNPPAGTLVTLSTTPATGVWVGGNTFTFTGNESSFTKYLRQTTPGTLTIKAESATASNTSTITFVDTVLRIALNSALADIPTQVASVNGSAIAKVISTNPKTGVCEAIVASRTLQTGLGFTCNNPTSCVGGQTFTVNGIQIAANNNAAAVTYNNVNLTFNANGEAPMTINYSDVGQVTLHGRLKIDESGNNPELIISASSNPFVVKPYTLAVSAVAQTASPFKANPAGTNNPVLGFIPAGEKFTVNVQSRNAVGAITPNFGNEITTSERNKIQLNMGCPERDDVSDPACAVRKPDYPTGGVSGQLIIGDDLNGDNIVDVPFPYGALSAGATIPRIWNEVGSFRLEPSLSGTGYLGQGNVSVISPSGIVGRFYPNHFTLTNSTLTNSCGAFSYMQQPLSLSYSIEARGVGNNKLANYIPAYGTIPTINYVAENANSGVNLPRFTAGAALTWSAGELLLNSAAASFNRVLPNQVPDGPFENLQIGLQLSDTFDSRSLQGLDMNASTTGICSGLGCTAINLGSTLNMRYGRLRLDGAFGPETAILPVNFATEFWTGSFFAPNMNDSCTTILRSVIAYPSGNILTPANLTVGLSGGSTTGAYGQMTATEVGFANGTATHSFSAPTGGGTGSFNVNVDLTSYPWLRFDWNQDGSFSDQALPPARYTFGSYRGHDRVIYWRERF</sequence>
<dbReference type="Pfam" id="PF07691">
    <property type="entry name" value="PA14"/>
    <property type="match status" value="2"/>
</dbReference>
<dbReference type="EMBL" id="JAVDVX010000003">
    <property type="protein sequence ID" value="MDR7090148.1"/>
    <property type="molecule type" value="Genomic_DNA"/>
</dbReference>
<proteinExistence type="predicted"/>
<accession>A0ABU1UYH2</accession>
<dbReference type="InterPro" id="IPR046524">
    <property type="entry name" value="DUF6701"/>
</dbReference>